<evidence type="ECO:0000256" key="1">
    <source>
        <dbReference type="ARBA" id="ARBA00004123"/>
    </source>
</evidence>
<keyword evidence="8" id="KW-0156">Chromatin regulator</keyword>
<dbReference type="GO" id="GO:0032259">
    <property type="term" value="P:methylation"/>
    <property type="evidence" value="ECO:0007669"/>
    <property type="project" value="UniProtKB-KW"/>
</dbReference>
<proteinExistence type="predicted"/>
<dbReference type="InterPro" id="IPR047266">
    <property type="entry name" value="KMT5A-like_SET"/>
</dbReference>
<dbReference type="InterPro" id="IPR046341">
    <property type="entry name" value="SET_dom_sf"/>
</dbReference>
<accession>A0AAJ7E365</accession>
<evidence type="ECO:0000256" key="10">
    <source>
        <dbReference type="ARBA" id="ARBA00023163"/>
    </source>
</evidence>
<reference evidence="16" key="1">
    <citation type="submission" date="2025-08" db="UniProtKB">
        <authorList>
            <consortium name="RefSeq"/>
        </authorList>
    </citation>
    <scope>IDENTIFICATION</scope>
</reference>
<keyword evidence="5" id="KW-0489">Methyltransferase</keyword>
<evidence type="ECO:0000256" key="5">
    <source>
        <dbReference type="ARBA" id="ARBA00022603"/>
    </source>
</evidence>
<dbReference type="PANTHER" id="PTHR46167:SF1">
    <property type="entry name" value="N-LYSINE METHYLTRANSFERASE KMT5A"/>
    <property type="match status" value="1"/>
</dbReference>
<dbReference type="CDD" id="cd10528">
    <property type="entry name" value="SET_SETD8"/>
    <property type="match status" value="1"/>
</dbReference>
<feature type="domain" description="SET" evidence="14">
    <location>
        <begin position="127"/>
        <end position="248"/>
    </location>
</feature>
<evidence type="ECO:0000256" key="13">
    <source>
        <dbReference type="SAM" id="MobiDB-lite"/>
    </source>
</evidence>
<dbReference type="KEGG" id="csol:105368743"/>
<dbReference type="InterPro" id="IPR001214">
    <property type="entry name" value="SET_dom"/>
</dbReference>
<keyword evidence="7" id="KW-0949">S-adenosyl-L-methionine</keyword>
<evidence type="ECO:0000256" key="11">
    <source>
        <dbReference type="ARBA" id="ARBA00023242"/>
    </source>
</evidence>
<dbReference type="Pfam" id="PF00856">
    <property type="entry name" value="SET"/>
    <property type="match status" value="1"/>
</dbReference>
<keyword evidence="4" id="KW-0158">Chromosome</keyword>
<organism evidence="15 16">
    <name type="scientific">Ceratosolen solmsi marchali</name>
    <dbReference type="NCBI Taxonomy" id="326594"/>
    <lineage>
        <taxon>Eukaryota</taxon>
        <taxon>Metazoa</taxon>
        <taxon>Ecdysozoa</taxon>
        <taxon>Arthropoda</taxon>
        <taxon>Hexapoda</taxon>
        <taxon>Insecta</taxon>
        <taxon>Pterygota</taxon>
        <taxon>Neoptera</taxon>
        <taxon>Endopterygota</taxon>
        <taxon>Hymenoptera</taxon>
        <taxon>Apocrita</taxon>
        <taxon>Proctotrupomorpha</taxon>
        <taxon>Chalcidoidea</taxon>
        <taxon>Agaonidae</taxon>
        <taxon>Agaoninae</taxon>
        <taxon>Ceratosolen</taxon>
    </lineage>
</organism>
<dbReference type="GO" id="GO:0005634">
    <property type="term" value="C:nucleus"/>
    <property type="evidence" value="ECO:0007669"/>
    <property type="project" value="UniProtKB-SubCell"/>
</dbReference>
<keyword evidence="15" id="KW-1185">Reference proteome</keyword>
<dbReference type="AlphaFoldDB" id="A0AAJ7E365"/>
<dbReference type="SMART" id="SM00317">
    <property type="entry name" value="SET"/>
    <property type="match status" value="1"/>
</dbReference>
<dbReference type="InterPro" id="IPR016858">
    <property type="entry name" value="KMT5A-like"/>
</dbReference>
<dbReference type="PROSITE" id="PS51571">
    <property type="entry name" value="SAM_MT43_PR_SET"/>
    <property type="match status" value="1"/>
</dbReference>
<evidence type="ECO:0000256" key="2">
    <source>
        <dbReference type="ARBA" id="ARBA00004286"/>
    </source>
</evidence>
<feature type="region of interest" description="Disordered" evidence="13">
    <location>
        <begin position="1"/>
        <end position="56"/>
    </location>
</feature>
<dbReference type="Proteomes" id="UP000695007">
    <property type="component" value="Unplaced"/>
</dbReference>
<dbReference type="Gene3D" id="2.170.270.10">
    <property type="entry name" value="SET domain"/>
    <property type="match status" value="1"/>
</dbReference>
<evidence type="ECO:0000256" key="8">
    <source>
        <dbReference type="ARBA" id="ARBA00022853"/>
    </source>
</evidence>
<dbReference type="GO" id="GO:0006357">
    <property type="term" value="P:regulation of transcription by RNA polymerase II"/>
    <property type="evidence" value="ECO:0007669"/>
    <property type="project" value="TreeGrafter"/>
</dbReference>
<evidence type="ECO:0000256" key="9">
    <source>
        <dbReference type="ARBA" id="ARBA00023015"/>
    </source>
</evidence>
<keyword evidence="10" id="KW-0804">Transcription</keyword>
<evidence type="ECO:0000256" key="3">
    <source>
        <dbReference type="ARBA" id="ARBA00012187"/>
    </source>
</evidence>
<dbReference type="RefSeq" id="XP_011506141.1">
    <property type="nucleotide sequence ID" value="XM_011507839.1"/>
</dbReference>
<keyword evidence="6" id="KW-0808">Transferase</keyword>
<dbReference type="PANTHER" id="PTHR46167">
    <property type="entry name" value="N-LYSINE METHYLTRANSFERASE KMT5A"/>
    <property type="match status" value="1"/>
</dbReference>
<keyword evidence="9" id="KW-0805">Transcription regulation</keyword>
<sequence length="263" mass="29820">MLLKNGPELLKASDDEAIRSSSTPHRIKIPSVEEDLQNGCKRRAVPDKRKATGAALSTVQQPDKFVKIPGSRGRKPLPRPVHQNVITDNHKLTEYFPVRRSVRKCKKAVLEEKQRDLENKLLCGVEDGLQVRHFIGKGRGVVTTRDFIKGEFVVEYIGELVDQTTAKKREAKYAKDQNAGCYMYYFQHRNQQYCVDATAESDKLGRLVNHSRNGNLLTRIVEVGSTPHLVLIAKEDIPAGMEVSYDYGDRSRESIRNHPWLAL</sequence>
<evidence type="ECO:0000256" key="12">
    <source>
        <dbReference type="ARBA" id="ARBA00047784"/>
    </source>
</evidence>
<dbReference type="GeneID" id="105368743"/>
<protein>
    <recommendedName>
        <fullName evidence="3">[histone H4]-lysine(20) N-methyltransferase</fullName>
        <ecNumber evidence="3">2.1.1.361</ecNumber>
    </recommendedName>
</protein>
<dbReference type="PROSITE" id="PS50280">
    <property type="entry name" value="SET"/>
    <property type="match status" value="1"/>
</dbReference>
<dbReference type="GO" id="GO:0043516">
    <property type="term" value="P:regulation of DNA damage response, signal transduction by p53 class mediator"/>
    <property type="evidence" value="ECO:0007669"/>
    <property type="project" value="TreeGrafter"/>
</dbReference>
<dbReference type="GO" id="GO:0140944">
    <property type="term" value="F:histone H4K20 monomethyltransferase activity"/>
    <property type="evidence" value="ECO:0007669"/>
    <property type="project" value="UniProtKB-EC"/>
</dbReference>
<evidence type="ECO:0000259" key="14">
    <source>
        <dbReference type="PROSITE" id="PS50280"/>
    </source>
</evidence>
<comment type="subcellular location">
    <subcellularLocation>
        <location evidence="2">Chromosome</location>
    </subcellularLocation>
    <subcellularLocation>
        <location evidence="1">Nucleus</location>
    </subcellularLocation>
</comment>
<dbReference type="InterPro" id="IPR051760">
    <property type="entry name" value="KMT5A"/>
</dbReference>
<evidence type="ECO:0000256" key="7">
    <source>
        <dbReference type="ARBA" id="ARBA00022691"/>
    </source>
</evidence>
<keyword evidence="11" id="KW-0539">Nucleus</keyword>
<evidence type="ECO:0000313" key="16">
    <source>
        <dbReference type="RefSeq" id="XP_011506141.1"/>
    </source>
</evidence>
<evidence type="ECO:0000313" key="15">
    <source>
        <dbReference type="Proteomes" id="UP000695007"/>
    </source>
</evidence>
<comment type="catalytic activity">
    <reaction evidence="12">
        <text>L-lysyl(20)-[histone H4] + S-adenosyl-L-methionine = N(6)-methyl-L-lysyl(20)-[histone H4] + S-adenosyl-L-homocysteine + H(+)</text>
        <dbReference type="Rhea" id="RHEA:60344"/>
        <dbReference type="Rhea" id="RHEA-COMP:15554"/>
        <dbReference type="Rhea" id="RHEA-COMP:15555"/>
        <dbReference type="ChEBI" id="CHEBI:15378"/>
        <dbReference type="ChEBI" id="CHEBI:29969"/>
        <dbReference type="ChEBI" id="CHEBI:57856"/>
        <dbReference type="ChEBI" id="CHEBI:59789"/>
        <dbReference type="ChEBI" id="CHEBI:61929"/>
        <dbReference type="EC" id="2.1.1.361"/>
    </reaction>
</comment>
<evidence type="ECO:0000256" key="6">
    <source>
        <dbReference type="ARBA" id="ARBA00022679"/>
    </source>
</evidence>
<gene>
    <name evidence="16" type="primary">LOC105368743</name>
</gene>
<dbReference type="SUPFAM" id="SSF82199">
    <property type="entry name" value="SET domain"/>
    <property type="match status" value="1"/>
</dbReference>
<dbReference type="EC" id="2.1.1.361" evidence="3"/>
<evidence type="ECO:0000256" key="4">
    <source>
        <dbReference type="ARBA" id="ARBA00022454"/>
    </source>
</evidence>
<dbReference type="GO" id="GO:0005700">
    <property type="term" value="C:polytene chromosome"/>
    <property type="evidence" value="ECO:0007669"/>
    <property type="project" value="TreeGrafter"/>
</dbReference>
<name>A0AAJ7E365_9HYME</name>